<dbReference type="Gene3D" id="3.80.10.10">
    <property type="entry name" value="Ribonuclease Inhibitor"/>
    <property type="match status" value="2"/>
</dbReference>
<dbReference type="PANTHER" id="PTHR48062">
    <property type="entry name" value="RECEPTOR-LIKE PROTEIN 14"/>
    <property type="match status" value="1"/>
</dbReference>
<evidence type="ECO:0000256" key="3">
    <source>
        <dbReference type="ARBA" id="ARBA00022737"/>
    </source>
</evidence>
<dbReference type="FunFam" id="3.80.10.10:FF:000383">
    <property type="entry name" value="Leucine-rich repeat receptor protein kinase EMS1"/>
    <property type="match status" value="1"/>
</dbReference>
<dbReference type="Proteomes" id="UP000283530">
    <property type="component" value="Unassembled WGS sequence"/>
</dbReference>
<name>A0A443NAM0_9MAGN</name>
<dbReference type="STRING" id="337451.A0A443NAM0"/>
<keyword evidence="5" id="KW-1185">Reference proteome</keyword>
<sequence length="177" mass="19910">MTCFLIIVPPGLCKFKDIKWLDLSFNDFEGSIPSCLSNFSNLQLLDLSNNGFSGKIPASTFSNVTSLSYLSLAKNNFSGIVEFRSFAHLSKLKEFVLSDNDLEVETEYPMLNSTFQLTVLGLSNCKLNKDTGGGIPNFLYSQRELMVVDLSHNHLLGKFPNWLLEMNQKTRSLESHE</sequence>
<evidence type="ECO:0000256" key="1">
    <source>
        <dbReference type="ARBA" id="ARBA00009592"/>
    </source>
</evidence>
<dbReference type="AlphaFoldDB" id="A0A443NAM0"/>
<dbReference type="GO" id="GO:0016301">
    <property type="term" value="F:kinase activity"/>
    <property type="evidence" value="ECO:0007669"/>
    <property type="project" value="UniProtKB-KW"/>
</dbReference>
<dbReference type="InterPro" id="IPR001611">
    <property type="entry name" value="Leu-rich_rpt"/>
</dbReference>
<dbReference type="EMBL" id="QPKB01000002">
    <property type="protein sequence ID" value="RWR75565.1"/>
    <property type="molecule type" value="Genomic_DNA"/>
</dbReference>
<reference evidence="4 5" key="1">
    <citation type="journal article" date="2019" name="Nat. Plants">
        <title>Stout camphor tree genome fills gaps in understanding of flowering plant genome evolution.</title>
        <authorList>
            <person name="Chaw S.M."/>
            <person name="Liu Y.C."/>
            <person name="Wu Y.W."/>
            <person name="Wang H.Y."/>
            <person name="Lin C.I."/>
            <person name="Wu C.S."/>
            <person name="Ke H.M."/>
            <person name="Chang L.Y."/>
            <person name="Hsu C.Y."/>
            <person name="Yang H.T."/>
            <person name="Sudianto E."/>
            <person name="Hsu M.H."/>
            <person name="Wu K.P."/>
            <person name="Wang L.N."/>
            <person name="Leebens-Mack J.H."/>
            <person name="Tsai I.J."/>
        </authorList>
    </citation>
    <scope>NUCLEOTIDE SEQUENCE [LARGE SCALE GENOMIC DNA]</scope>
    <source>
        <strain evidence="5">cv. Chaw 1501</strain>
        <tissue evidence="4">Young leaves</tissue>
    </source>
</reference>
<comment type="caution">
    <text evidence="4">The sequence shown here is derived from an EMBL/GenBank/DDBJ whole genome shotgun (WGS) entry which is preliminary data.</text>
</comment>
<dbReference type="OrthoDB" id="4691307at2759"/>
<evidence type="ECO:0000313" key="5">
    <source>
        <dbReference type="Proteomes" id="UP000283530"/>
    </source>
</evidence>
<comment type="similarity">
    <text evidence="1">Belongs to the RLP family.</text>
</comment>
<accession>A0A443NAM0</accession>
<evidence type="ECO:0000256" key="2">
    <source>
        <dbReference type="ARBA" id="ARBA00022614"/>
    </source>
</evidence>
<dbReference type="InterPro" id="IPR051502">
    <property type="entry name" value="RLP_Defense_Trigger"/>
</dbReference>
<evidence type="ECO:0000313" key="4">
    <source>
        <dbReference type="EMBL" id="RWR75565.1"/>
    </source>
</evidence>
<gene>
    <name evidence="4" type="ORF">CKAN_00395300</name>
</gene>
<dbReference type="Pfam" id="PF13855">
    <property type="entry name" value="LRR_8"/>
    <property type="match status" value="1"/>
</dbReference>
<keyword evidence="4" id="KW-0675">Receptor</keyword>
<keyword evidence="2" id="KW-0433">Leucine-rich repeat</keyword>
<organism evidence="4 5">
    <name type="scientific">Cinnamomum micranthum f. kanehirae</name>
    <dbReference type="NCBI Taxonomy" id="337451"/>
    <lineage>
        <taxon>Eukaryota</taxon>
        <taxon>Viridiplantae</taxon>
        <taxon>Streptophyta</taxon>
        <taxon>Embryophyta</taxon>
        <taxon>Tracheophyta</taxon>
        <taxon>Spermatophyta</taxon>
        <taxon>Magnoliopsida</taxon>
        <taxon>Magnoliidae</taxon>
        <taxon>Laurales</taxon>
        <taxon>Lauraceae</taxon>
        <taxon>Cinnamomum</taxon>
    </lineage>
</organism>
<protein>
    <submittedName>
        <fullName evidence="4">Putative LRR receptor-like serine/threonine-protein kinase</fullName>
    </submittedName>
</protein>
<dbReference type="PANTHER" id="PTHR48062:SF21">
    <property type="entry name" value="RECEPTOR-LIKE PROTEIN 12"/>
    <property type="match status" value="1"/>
</dbReference>
<keyword evidence="3" id="KW-0677">Repeat</keyword>
<proteinExistence type="inferred from homology"/>
<dbReference type="SUPFAM" id="SSF52058">
    <property type="entry name" value="L domain-like"/>
    <property type="match status" value="1"/>
</dbReference>
<keyword evidence="4" id="KW-0418">Kinase</keyword>
<dbReference type="Pfam" id="PF00560">
    <property type="entry name" value="LRR_1"/>
    <property type="match status" value="2"/>
</dbReference>
<dbReference type="InterPro" id="IPR032675">
    <property type="entry name" value="LRR_dom_sf"/>
</dbReference>
<keyword evidence="4" id="KW-0808">Transferase</keyword>